<dbReference type="Pfam" id="PF00903">
    <property type="entry name" value="Glyoxalase"/>
    <property type="match status" value="2"/>
</dbReference>
<dbReference type="CDD" id="cd16359">
    <property type="entry name" value="VOC_BsCatE_like_C"/>
    <property type="match status" value="1"/>
</dbReference>
<dbReference type="InterPro" id="IPR037523">
    <property type="entry name" value="VOC_core"/>
</dbReference>
<accession>A0A366U612</accession>
<dbReference type="Gene3D" id="3.10.180.10">
    <property type="entry name" value="2,3-Dihydroxybiphenyl 1,2-Dioxygenase, domain 1"/>
    <property type="match status" value="2"/>
</dbReference>
<dbReference type="PANTHER" id="PTHR43279">
    <property type="entry name" value="CATECHOL-2,3-DIOXYGENASE"/>
    <property type="match status" value="1"/>
</dbReference>
<name>A0A366U612_ENTGA</name>
<dbReference type="InterPro" id="IPR029068">
    <property type="entry name" value="Glyas_Bleomycin-R_OHBP_Dase"/>
</dbReference>
<reference evidence="1 2" key="1">
    <citation type="submission" date="2020-03" db="EMBL/GenBank/DDBJ databases">
        <title>Characterization of ganglioside-mimicking enterococci.</title>
        <authorList>
            <person name="Patry R.T."/>
            <person name="Nothaft H."/>
            <person name="Bridger R."/>
            <person name="Shajahan A."/>
            <person name="Huynh S."/>
            <person name="Sanchez S."/>
            <person name="Azadi P."/>
            <person name="Cooper K."/>
            <person name="Miller W.G."/>
            <person name="Parker C.T."/>
            <person name="Wells L."/>
            <person name="Szymanski C.M."/>
        </authorList>
    </citation>
    <scope>NUCLEOTIDE SEQUENCE [LARGE SCALE GENOMIC DNA]</scope>
    <source>
        <strain evidence="1 2">EGM181</strain>
    </source>
</reference>
<gene>
    <name evidence="1" type="ORF">EGM181_08420</name>
</gene>
<organism evidence="1 2">
    <name type="scientific">Enterococcus gallinarum</name>
    <dbReference type="NCBI Taxonomy" id="1353"/>
    <lineage>
        <taxon>Bacteria</taxon>
        <taxon>Bacillati</taxon>
        <taxon>Bacillota</taxon>
        <taxon>Bacilli</taxon>
        <taxon>Lactobacillales</taxon>
        <taxon>Enterococcaceae</taxon>
        <taxon>Enterococcus</taxon>
    </lineage>
</organism>
<dbReference type="CDD" id="cd07255">
    <property type="entry name" value="VOC_BsCatE_like_N"/>
    <property type="match status" value="1"/>
</dbReference>
<proteinExistence type="predicted"/>
<dbReference type="EMBL" id="CP050485">
    <property type="protein sequence ID" value="QOG27268.1"/>
    <property type="molecule type" value="Genomic_DNA"/>
</dbReference>
<dbReference type="RefSeq" id="WP_113849842.1">
    <property type="nucleotide sequence ID" value="NZ_CP050485.1"/>
</dbReference>
<evidence type="ECO:0000313" key="1">
    <source>
        <dbReference type="EMBL" id="QOG27268.1"/>
    </source>
</evidence>
<dbReference type="PANTHER" id="PTHR43279:SF1">
    <property type="entry name" value="CATECHOL-2,3-DIOXYGENASE"/>
    <property type="match status" value="1"/>
</dbReference>
<sequence>MTVIIPEFQLHEQTQIGKVVLKVANLEKMIAFYTQVIGLSLIEKNQQTARLGTTEKILLELIKVENPLPLTRKTGLFHVAFLLPTRKDLGNTLIHYLQSNAPIDGASDHGYSEALYLTDPEGNGIEVYRDKPKSEWDIREDGEIVGITKEMDAEGVVAAADSQQSSFPTGTIVGHVHLKVADLAQTETFYTQVVGLSLKNNFGNQAKFFAAGDYHHHIGSNTWMGKGVTPMADNDLGLAYYTFVLPDKEAFESLLTHLEKENVSFTLESSRRLALLDPNGIQVKMEY</sequence>
<dbReference type="PROSITE" id="PS51819">
    <property type="entry name" value="VOC"/>
    <property type="match status" value="2"/>
</dbReference>
<protein>
    <submittedName>
        <fullName evidence="1">VOC family protein</fullName>
    </submittedName>
</protein>
<dbReference type="Proteomes" id="UP000516696">
    <property type="component" value="Chromosome"/>
</dbReference>
<dbReference type="InterPro" id="IPR004360">
    <property type="entry name" value="Glyas_Fos-R_dOase_dom"/>
</dbReference>
<dbReference type="AlphaFoldDB" id="A0A366U612"/>
<evidence type="ECO:0000313" key="2">
    <source>
        <dbReference type="Proteomes" id="UP000516696"/>
    </source>
</evidence>
<dbReference type="SUPFAM" id="SSF54593">
    <property type="entry name" value="Glyoxalase/Bleomycin resistance protein/Dihydroxybiphenyl dioxygenase"/>
    <property type="match status" value="2"/>
</dbReference>